<dbReference type="Proteomes" id="UP000015445">
    <property type="component" value="Unassembled WGS sequence"/>
</dbReference>
<dbReference type="Pfam" id="PF05523">
    <property type="entry name" value="FdtA"/>
    <property type="match status" value="1"/>
</dbReference>
<keyword evidence="3" id="KW-1185">Reference proteome</keyword>
<comment type="caution">
    <text evidence="2">The sequence shown here is derived from an EMBL/GenBank/DDBJ whole genome shotgun (WGS) entry which is preliminary data.</text>
</comment>
<dbReference type="EMBL" id="AOHD02000040">
    <property type="protein sequence ID" value="EQA80241.1"/>
    <property type="molecule type" value="Genomic_DNA"/>
</dbReference>
<sequence length="134" mass="15282">MIEPSFIQFPSFTDENGSLSVFESNKQVPFLIQRVFSVTANVNDVRGEHSHRKCSQLLVSMHGKIKVTCDNGTAISEYILESMDGGLLIPPGIWSTQQYLDLGSVLLVLCDRGYEDEDYIRNYDEFLEWVKNQK</sequence>
<proteinExistence type="predicted"/>
<dbReference type="RefSeq" id="WP_017809393.1">
    <property type="nucleotide sequence ID" value="NZ_AOHD02000040.1"/>
</dbReference>
<dbReference type="CDD" id="cd20292">
    <property type="entry name" value="cupin_QdtA-like"/>
    <property type="match status" value="1"/>
</dbReference>
<dbReference type="SUPFAM" id="SSF51182">
    <property type="entry name" value="RmlC-like cupins"/>
    <property type="match status" value="1"/>
</dbReference>
<name>T0G012_9LEPT</name>
<gene>
    <name evidence="2" type="ORF">LEP1GSC193_4320</name>
</gene>
<dbReference type="AlphaFoldDB" id="T0G012"/>
<dbReference type="Gene3D" id="2.60.120.10">
    <property type="entry name" value="Jelly Rolls"/>
    <property type="match status" value="1"/>
</dbReference>
<protein>
    <submittedName>
        <fullName evidence="2">WxcM-like domain protein</fullName>
    </submittedName>
</protein>
<evidence type="ECO:0000313" key="3">
    <source>
        <dbReference type="Proteomes" id="UP000015445"/>
    </source>
</evidence>
<dbReference type="InterPro" id="IPR011051">
    <property type="entry name" value="RmlC_Cupin_sf"/>
</dbReference>
<reference evidence="2" key="1">
    <citation type="submission" date="2013-05" db="EMBL/GenBank/DDBJ databases">
        <authorList>
            <person name="Harkins D.M."/>
            <person name="Durkin A.S."/>
            <person name="Brinkac L.M."/>
            <person name="Haft D.H."/>
            <person name="Selengut J.D."/>
            <person name="Sanka R."/>
            <person name="DePew J."/>
            <person name="Purushe J."/>
            <person name="Galloway R.L."/>
            <person name="Vinetz J.M."/>
            <person name="Sutton G.G."/>
            <person name="Nierman W.C."/>
            <person name="Fouts D.E."/>
        </authorList>
    </citation>
    <scope>NUCLEOTIDE SEQUENCE [LARGE SCALE GENOMIC DNA]</scope>
    <source>
        <strain evidence="2">80-412</strain>
    </source>
</reference>
<evidence type="ECO:0000259" key="1">
    <source>
        <dbReference type="Pfam" id="PF05523"/>
    </source>
</evidence>
<dbReference type="InterPro" id="IPR014710">
    <property type="entry name" value="RmlC-like_jellyroll"/>
</dbReference>
<feature type="domain" description="Sugar 3,4-ketoisomerase QdtA cupin" evidence="1">
    <location>
        <begin position="5"/>
        <end position="130"/>
    </location>
</feature>
<evidence type="ECO:0000313" key="2">
    <source>
        <dbReference type="EMBL" id="EQA80241.1"/>
    </source>
</evidence>
<organism evidence="2 3">
    <name type="scientific">Leptospira alstonii serovar Pingchang str. 80-412</name>
    <dbReference type="NCBI Taxonomy" id="1218564"/>
    <lineage>
        <taxon>Bacteria</taxon>
        <taxon>Pseudomonadati</taxon>
        <taxon>Spirochaetota</taxon>
        <taxon>Spirochaetia</taxon>
        <taxon>Leptospirales</taxon>
        <taxon>Leptospiraceae</taxon>
        <taxon>Leptospira</taxon>
    </lineage>
</organism>
<accession>T0G012</accession>
<dbReference type="InterPro" id="IPR008894">
    <property type="entry name" value="QdtA_cupin_dom"/>
</dbReference>